<dbReference type="GO" id="GO:0000272">
    <property type="term" value="P:polysaccharide catabolic process"/>
    <property type="evidence" value="ECO:0007669"/>
    <property type="project" value="UniProtKB-KW"/>
</dbReference>
<dbReference type="PANTHER" id="PTHR31683">
    <property type="entry name" value="PECTATE LYASE 18-RELATED"/>
    <property type="match status" value="1"/>
</dbReference>
<evidence type="ECO:0000313" key="7">
    <source>
        <dbReference type="EMBL" id="RPB05127.1"/>
    </source>
</evidence>
<evidence type="ECO:0000256" key="3">
    <source>
        <dbReference type="ARBA" id="ARBA00023239"/>
    </source>
</evidence>
<dbReference type="InterPro" id="IPR045032">
    <property type="entry name" value="PEL"/>
</dbReference>
<dbReference type="Gene3D" id="2.160.20.10">
    <property type="entry name" value="Single-stranded right-handed beta-helix, Pectin lyase-like"/>
    <property type="match status" value="1"/>
</dbReference>
<evidence type="ECO:0000256" key="1">
    <source>
        <dbReference type="ARBA" id="ARBA00010980"/>
    </source>
</evidence>
<keyword evidence="8" id="KW-1185">Reference proteome</keyword>
<dbReference type="SUPFAM" id="SSF51126">
    <property type="entry name" value="Pectin lyase-like"/>
    <property type="match status" value="1"/>
</dbReference>
<dbReference type="Pfam" id="PF00544">
    <property type="entry name" value="Pectate_lyase_4"/>
    <property type="match status" value="1"/>
</dbReference>
<evidence type="ECO:0000259" key="6">
    <source>
        <dbReference type="SMART" id="SM00656"/>
    </source>
</evidence>
<keyword evidence="4" id="KW-0624">Polysaccharide degradation</keyword>
<keyword evidence="4" id="KW-0964">Secreted</keyword>
<feature type="domain" description="Pectate lyase" evidence="6">
    <location>
        <begin position="39"/>
        <end position="235"/>
    </location>
</feature>
<gene>
    <name evidence="7" type="ORF">L873DRAFT_1785790</name>
</gene>
<evidence type="ECO:0000313" key="8">
    <source>
        <dbReference type="Proteomes" id="UP000276215"/>
    </source>
</evidence>
<dbReference type="InterPro" id="IPR002022">
    <property type="entry name" value="Pec_lyase"/>
</dbReference>
<dbReference type="GO" id="GO:0030570">
    <property type="term" value="F:pectate lyase activity"/>
    <property type="evidence" value="ECO:0007669"/>
    <property type="project" value="InterPro"/>
</dbReference>
<comment type="subcellular location">
    <subcellularLocation>
        <location evidence="4">Secreted</location>
    </subcellularLocation>
</comment>
<dbReference type="Proteomes" id="UP000276215">
    <property type="component" value="Unassembled WGS sequence"/>
</dbReference>
<accession>A0A3N4K3H7</accession>
<dbReference type="STRING" id="1336337.A0A3N4K3H7"/>
<comment type="similarity">
    <text evidence="1 4">Belongs to the polysaccharide lyase 1 family.</text>
</comment>
<proteinExistence type="inferred from homology"/>
<keyword evidence="2 5" id="KW-0732">Signal</keyword>
<keyword evidence="3 4" id="KW-0456">Lyase</keyword>
<organism evidence="7 8">
    <name type="scientific">Choiromyces venosus 120613-1</name>
    <dbReference type="NCBI Taxonomy" id="1336337"/>
    <lineage>
        <taxon>Eukaryota</taxon>
        <taxon>Fungi</taxon>
        <taxon>Dikarya</taxon>
        <taxon>Ascomycota</taxon>
        <taxon>Pezizomycotina</taxon>
        <taxon>Pezizomycetes</taxon>
        <taxon>Pezizales</taxon>
        <taxon>Tuberaceae</taxon>
        <taxon>Choiromyces</taxon>
    </lineage>
</organism>
<dbReference type="OrthoDB" id="1637350at2759"/>
<keyword evidence="4" id="KW-0119">Carbohydrate metabolism</keyword>
<protein>
    <submittedName>
        <fullName evidence="7">Pectin lyase-like protein</fullName>
    </submittedName>
</protein>
<reference evidence="7 8" key="1">
    <citation type="journal article" date="2018" name="Nat. Ecol. Evol.">
        <title>Pezizomycetes genomes reveal the molecular basis of ectomycorrhizal truffle lifestyle.</title>
        <authorList>
            <person name="Murat C."/>
            <person name="Payen T."/>
            <person name="Noel B."/>
            <person name="Kuo A."/>
            <person name="Morin E."/>
            <person name="Chen J."/>
            <person name="Kohler A."/>
            <person name="Krizsan K."/>
            <person name="Balestrini R."/>
            <person name="Da Silva C."/>
            <person name="Montanini B."/>
            <person name="Hainaut M."/>
            <person name="Levati E."/>
            <person name="Barry K.W."/>
            <person name="Belfiori B."/>
            <person name="Cichocki N."/>
            <person name="Clum A."/>
            <person name="Dockter R.B."/>
            <person name="Fauchery L."/>
            <person name="Guy J."/>
            <person name="Iotti M."/>
            <person name="Le Tacon F."/>
            <person name="Lindquist E.A."/>
            <person name="Lipzen A."/>
            <person name="Malagnac F."/>
            <person name="Mello A."/>
            <person name="Molinier V."/>
            <person name="Miyauchi S."/>
            <person name="Poulain J."/>
            <person name="Riccioni C."/>
            <person name="Rubini A."/>
            <person name="Sitrit Y."/>
            <person name="Splivallo R."/>
            <person name="Traeger S."/>
            <person name="Wang M."/>
            <person name="Zifcakova L."/>
            <person name="Wipf D."/>
            <person name="Zambonelli A."/>
            <person name="Paolocci F."/>
            <person name="Nowrousian M."/>
            <person name="Ottonello S."/>
            <person name="Baldrian P."/>
            <person name="Spatafora J.W."/>
            <person name="Henrissat B."/>
            <person name="Nagy L.G."/>
            <person name="Aury J.M."/>
            <person name="Wincker P."/>
            <person name="Grigoriev I.V."/>
            <person name="Bonfante P."/>
            <person name="Martin F.M."/>
        </authorList>
    </citation>
    <scope>NUCLEOTIDE SEQUENCE [LARGE SCALE GENOMIC DNA]</scope>
    <source>
        <strain evidence="7 8">120613-1</strain>
    </source>
</reference>
<dbReference type="GO" id="GO:0005576">
    <property type="term" value="C:extracellular region"/>
    <property type="evidence" value="ECO:0007669"/>
    <property type="project" value="UniProtKB-SubCell"/>
</dbReference>
<dbReference type="EMBL" id="ML120354">
    <property type="protein sequence ID" value="RPB05127.1"/>
    <property type="molecule type" value="Genomic_DNA"/>
</dbReference>
<dbReference type="AlphaFoldDB" id="A0A3N4K3H7"/>
<name>A0A3N4K3H7_9PEZI</name>
<dbReference type="PANTHER" id="PTHR31683:SF18">
    <property type="entry name" value="PECTATE LYASE 21-RELATED"/>
    <property type="match status" value="1"/>
</dbReference>
<evidence type="ECO:0000256" key="5">
    <source>
        <dbReference type="SAM" id="SignalP"/>
    </source>
</evidence>
<feature type="chain" id="PRO_5017928904" evidence="5">
    <location>
        <begin position="18"/>
        <end position="295"/>
    </location>
</feature>
<evidence type="ECO:0000256" key="2">
    <source>
        <dbReference type="ARBA" id="ARBA00022729"/>
    </source>
</evidence>
<sequence length="295" mass="30716">MKGSILFLGFLASITSAASLTEVCSVGYCTLNGGTKGGAGGATTTASSLTALQTAVADDVARIVVVSGTITGNVAVAVGGNKSVIGLKGATLSGVGLRVLGKPNVIIRNLIITKCLVPIDNIGNQLSTNVWDYYDGLIDITHTTDYITISNTYFHDHWKGTLVGHSDNNQAEDTGHLRITYYQPHFKNVYSRGPSLRFGTGYVINGWYEDMEGAVNTCLGAQILVENTVFSGITKCIISTDVGYAVLKNSDLGGGTNSAPTSTGTLNSVPYTYSLVPLASTTAVVGANQGAILSF</sequence>
<dbReference type="InterPro" id="IPR012334">
    <property type="entry name" value="Pectin_lyas_fold"/>
</dbReference>
<dbReference type="InterPro" id="IPR011050">
    <property type="entry name" value="Pectin_lyase_fold/virulence"/>
</dbReference>
<dbReference type="SMART" id="SM00656">
    <property type="entry name" value="Amb_all"/>
    <property type="match status" value="1"/>
</dbReference>
<feature type="signal peptide" evidence="5">
    <location>
        <begin position="1"/>
        <end position="17"/>
    </location>
</feature>
<evidence type="ECO:0000256" key="4">
    <source>
        <dbReference type="RuleBase" id="RU361173"/>
    </source>
</evidence>